<gene>
    <name evidence="5" type="ORF">MPH_10928</name>
</gene>
<dbReference type="InterPro" id="IPR037505">
    <property type="entry name" value="pH-resp_palC"/>
</dbReference>
<dbReference type="PROSITE" id="PS51180">
    <property type="entry name" value="BRO1"/>
    <property type="match status" value="1"/>
</dbReference>
<dbReference type="eggNOG" id="ENOG502QWTM">
    <property type="taxonomic scope" value="Eukaryota"/>
</dbReference>
<dbReference type="PANTHER" id="PTHR40463:SF1">
    <property type="entry name" value="PH-RESPONSE REGULATOR PROTEIN PALC"/>
    <property type="match status" value="1"/>
</dbReference>
<name>K2QPN4_MACPH</name>
<dbReference type="STRING" id="1126212.K2QPN4"/>
<dbReference type="SMART" id="SM01041">
    <property type="entry name" value="BRO1"/>
    <property type="match status" value="1"/>
</dbReference>
<dbReference type="InterPro" id="IPR004328">
    <property type="entry name" value="BRO1_dom"/>
</dbReference>
<accession>K2QPN4</accession>
<evidence type="ECO:0000256" key="3">
    <source>
        <dbReference type="SAM" id="MobiDB-lite"/>
    </source>
</evidence>
<organism evidence="5 6">
    <name type="scientific">Macrophomina phaseolina (strain MS6)</name>
    <name type="common">Charcoal rot fungus</name>
    <dbReference type="NCBI Taxonomy" id="1126212"/>
    <lineage>
        <taxon>Eukaryota</taxon>
        <taxon>Fungi</taxon>
        <taxon>Dikarya</taxon>
        <taxon>Ascomycota</taxon>
        <taxon>Pezizomycotina</taxon>
        <taxon>Dothideomycetes</taxon>
        <taxon>Dothideomycetes incertae sedis</taxon>
        <taxon>Botryosphaeriales</taxon>
        <taxon>Botryosphaeriaceae</taxon>
        <taxon>Macrophomina</taxon>
    </lineage>
</organism>
<feature type="compositionally biased region" description="Low complexity" evidence="3">
    <location>
        <begin position="222"/>
        <end position="231"/>
    </location>
</feature>
<dbReference type="Proteomes" id="UP000007129">
    <property type="component" value="Unassembled WGS sequence"/>
</dbReference>
<dbReference type="HOGENOM" id="CLU_023703_0_0_1"/>
<feature type="region of interest" description="Disordered" evidence="3">
    <location>
        <begin position="194"/>
        <end position="233"/>
    </location>
</feature>
<dbReference type="GO" id="GO:0071467">
    <property type="term" value="P:cellular response to pH"/>
    <property type="evidence" value="ECO:0007669"/>
    <property type="project" value="InterPro"/>
</dbReference>
<dbReference type="InterPro" id="IPR038499">
    <property type="entry name" value="BRO1_sf"/>
</dbReference>
<dbReference type="PANTHER" id="PTHR40463">
    <property type="entry name" value="PH-RESPONSE REGULATOR PROTEIN PALC"/>
    <property type="match status" value="1"/>
</dbReference>
<feature type="region of interest" description="Disordered" evidence="3">
    <location>
        <begin position="412"/>
        <end position="458"/>
    </location>
</feature>
<dbReference type="VEuPathDB" id="FungiDB:MPH_10928"/>
<dbReference type="EMBL" id="AHHD01000465">
    <property type="protein sequence ID" value="EKG11886.1"/>
    <property type="molecule type" value="Genomic_DNA"/>
</dbReference>
<dbReference type="GO" id="GO:0005886">
    <property type="term" value="C:plasma membrane"/>
    <property type="evidence" value="ECO:0007669"/>
    <property type="project" value="TreeGrafter"/>
</dbReference>
<evidence type="ECO:0000313" key="6">
    <source>
        <dbReference type="Proteomes" id="UP000007129"/>
    </source>
</evidence>
<evidence type="ECO:0000259" key="4">
    <source>
        <dbReference type="PROSITE" id="PS51180"/>
    </source>
</evidence>
<comment type="caution">
    <text evidence="5">The sequence shown here is derived from an EMBL/GenBank/DDBJ whole genome shotgun (WGS) entry which is preliminary data.</text>
</comment>
<evidence type="ECO:0000313" key="5">
    <source>
        <dbReference type="EMBL" id="EKG11886.1"/>
    </source>
</evidence>
<dbReference type="OrthoDB" id="10266451at2759"/>
<sequence length="458" mass="49254">MPFPFELPTTSSVSFTDFYSSSTHPSLPLAATTSRGVLRDVLKKYKRLPPTSQTSNLPTVQSALNDYLPYLSALDAGLRIVPSPSSPATGAEEIDVIPLKELAVEWRATLTATLPGRDPPRLRVQGLEPELAFVLSTLAYVHSLQARAQLHALHNSAAASPSPEQRAAAISGAMRSFLEAHAIHAYLVQRAGSGSGSSGHAQPAGDEGQPKAAMRRLPGLPSSASASAASSVPPDVTAGVQTALAELTLAEATLIAVLKDDPYPAVVAEDRNRASKDWMFKAPDIPKTGEGIAWLRAAKKELGFLTASAAEEESRKRGFASRLRKDWAEKREDRKIEKGIDWGSDAGRFEEGRVVEMLEKKWVKMNDTVGVQTIPPLEPLLASMPSGREYHSPKPYKLPALDDSILIRMRAPPDPADSVFAGNEDDSGDDDERLAHAADPVGAFPGTSDDYAGDRNYY</sequence>
<feature type="compositionally biased region" description="Acidic residues" evidence="3">
    <location>
        <begin position="423"/>
        <end position="432"/>
    </location>
</feature>
<dbReference type="InParanoid" id="K2QPN4"/>
<evidence type="ECO:0000256" key="1">
    <source>
        <dbReference type="ARBA" id="ARBA00010997"/>
    </source>
</evidence>
<reference evidence="5 6" key="1">
    <citation type="journal article" date="2012" name="BMC Genomics">
        <title>Tools to kill: Genome of one of the most destructive plant pathogenic fungi Macrophomina phaseolina.</title>
        <authorList>
            <person name="Islam M.S."/>
            <person name="Haque M.S."/>
            <person name="Islam M.M."/>
            <person name="Emdad E.M."/>
            <person name="Halim A."/>
            <person name="Hossen Q.M.M."/>
            <person name="Hossain M.Z."/>
            <person name="Ahmed B."/>
            <person name="Rahim S."/>
            <person name="Rahman M.S."/>
            <person name="Alam M.M."/>
            <person name="Hou S."/>
            <person name="Wan X."/>
            <person name="Saito J.A."/>
            <person name="Alam M."/>
        </authorList>
    </citation>
    <scope>NUCLEOTIDE SEQUENCE [LARGE SCALE GENOMIC DNA]</scope>
    <source>
        <strain evidence="5 6">MS6</strain>
    </source>
</reference>
<protein>
    <recommendedName>
        <fullName evidence="2">pH-response regulator protein palC</fullName>
    </recommendedName>
</protein>
<feature type="domain" description="BRO1" evidence="4">
    <location>
        <begin position="1"/>
        <end position="458"/>
    </location>
</feature>
<comment type="similarity">
    <text evidence="1">Belongs to the palC family.</text>
</comment>
<dbReference type="Gene3D" id="1.25.40.280">
    <property type="entry name" value="alix/aip1 like domains"/>
    <property type="match status" value="1"/>
</dbReference>
<dbReference type="AlphaFoldDB" id="K2QPN4"/>
<evidence type="ECO:0000256" key="2">
    <source>
        <dbReference type="ARBA" id="ARBA00022193"/>
    </source>
</evidence>
<proteinExistence type="inferred from homology"/>